<organism evidence="4 5">
    <name type="scientific">Monilinia laxa</name>
    <name type="common">Brown rot fungus</name>
    <name type="synonym">Sclerotinia laxa</name>
    <dbReference type="NCBI Taxonomy" id="61186"/>
    <lineage>
        <taxon>Eukaryota</taxon>
        <taxon>Fungi</taxon>
        <taxon>Dikarya</taxon>
        <taxon>Ascomycota</taxon>
        <taxon>Pezizomycotina</taxon>
        <taxon>Leotiomycetes</taxon>
        <taxon>Helotiales</taxon>
        <taxon>Sclerotiniaceae</taxon>
        <taxon>Monilinia</taxon>
    </lineage>
</organism>
<keyword evidence="2" id="KW-0812">Transmembrane</keyword>
<feature type="region of interest" description="Disordered" evidence="1">
    <location>
        <begin position="207"/>
        <end position="235"/>
    </location>
</feature>
<dbReference type="SMART" id="SM00240">
    <property type="entry name" value="FHA"/>
    <property type="match status" value="1"/>
</dbReference>
<keyword evidence="2" id="KW-1133">Transmembrane helix</keyword>
<dbReference type="GO" id="GO:0005737">
    <property type="term" value="C:cytoplasm"/>
    <property type="evidence" value="ECO:0007669"/>
    <property type="project" value="TreeGrafter"/>
</dbReference>
<feature type="compositionally biased region" description="Basic and acidic residues" evidence="1">
    <location>
        <begin position="582"/>
        <end position="591"/>
    </location>
</feature>
<sequence length="820" mass="89688">MHHHHYHQVNVHLRHIPVAKNDMVNGPAARTLNLTPTQRVVKIGRASKSPDKGLQGATDNAWFDSPVMSRNHAEIIYSPSEMNIQIRDVGSMHGTFVNGERLGGDTKPLNLNDEIAFGVGVRRGMEMFPACHFSVAYDLTPWKKPNSYAVPDSSDEEDEDYNCSEEGRSARTSSRDGASTDKMEICSSTPTVSKSIEAIDLTLYDTPSPRIEATESPSTLPAKKPKEKHVSKSPVLAYCSPPDFSMDRRSMMADDGSTISDSHKRGKENDRLSNFIYENDDEDEGIPSPYASDISGLSAPCAKDFHSDGSGLSSIHDEDFGSDRSRLSSIHAEDFDSDGSGLSSVHVRDFDSDRSRLSSMHVEDSDHNDDGESKYPEAVPAAAKRLEGGILVTTDRVVFSEIRSSAFCSPHVSHGSSPVPPVTTSRPPFDNADIPESHVRTQIDTSREVVVVGGGDSDEDEEEDASVGLSEAANEGLQTRPNNSDTWYTNTFPPATKHELLPHYPIPSWPFERAASPSAVAMVKAPALSNSAETPNDESFNTNALWKSRFKALGDKTGKHAFFEAREGNKMKFQAHVDEYESISNDRRSESPRPSFTRSTRGVRLSQPLNHLVQTTQPMGYDGNGFNHGSTIATHLSMEAKTNNQAALSHPYLVGSVEERPSIHPYYFSSDASSKAPESPVRERYPVRSGLRINDIIDESSTVKTSKRKADEISEDDNLGENSSFLADDVRTNEVRNWASSVENFNKVTTEPEAISEVAHQSSTMKVIPSILATSNGEARPTKRLKMKKFAEAVGYFTLGGAAVGAGLFSALVATAPDFL</sequence>
<keyword evidence="5" id="KW-1185">Reference proteome</keyword>
<evidence type="ECO:0000256" key="1">
    <source>
        <dbReference type="SAM" id="MobiDB-lite"/>
    </source>
</evidence>
<evidence type="ECO:0000313" key="5">
    <source>
        <dbReference type="Proteomes" id="UP000326757"/>
    </source>
</evidence>
<dbReference type="EMBL" id="VIGI01000004">
    <property type="protein sequence ID" value="KAB8300945.1"/>
    <property type="molecule type" value="Genomic_DNA"/>
</dbReference>
<feature type="compositionally biased region" description="Low complexity" evidence="1">
    <location>
        <begin position="409"/>
        <end position="428"/>
    </location>
</feature>
<dbReference type="Proteomes" id="UP000326757">
    <property type="component" value="Unassembled WGS sequence"/>
</dbReference>
<dbReference type="Gene3D" id="2.60.200.20">
    <property type="match status" value="1"/>
</dbReference>
<name>A0A5N6KC51_MONLA</name>
<feature type="region of interest" description="Disordered" evidence="1">
    <location>
        <begin position="356"/>
        <end position="375"/>
    </location>
</feature>
<dbReference type="InterPro" id="IPR051176">
    <property type="entry name" value="Cent_Immune-Sig_Mod"/>
</dbReference>
<evidence type="ECO:0000313" key="4">
    <source>
        <dbReference type="EMBL" id="KAB8300945.1"/>
    </source>
</evidence>
<gene>
    <name evidence="4" type="ORF">EYC80_002870</name>
</gene>
<proteinExistence type="predicted"/>
<feature type="region of interest" description="Disordered" evidence="1">
    <location>
        <begin position="148"/>
        <end position="183"/>
    </location>
</feature>
<dbReference type="AlphaFoldDB" id="A0A5N6KC51"/>
<feature type="compositionally biased region" description="Acidic residues" evidence="1">
    <location>
        <begin position="456"/>
        <end position="465"/>
    </location>
</feature>
<feature type="transmembrane region" description="Helical" evidence="2">
    <location>
        <begin position="793"/>
        <end position="814"/>
    </location>
</feature>
<dbReference type="SUPFAM" id="SSF49879">
    <property type="entry name" value="SMAD/FHA domain"/>
    <property type="match status" value="1"/>
</dbReference>
<evidence type="ECO:0000256" key="2">
    <source>
        <dbReference type="SAM" id="Phobius"/>
    </source>
</evidence>
<feature type="region of interest" description="Disordered" evidence="1">
    <location>
        <begin position="582"/>
        <end position="601"/>
    </location>
</feature>
<feature type="compositionally biased region" description="Polar residues" evidence="1">
    <location>
        <begin position="476"/>
        <end position="486"/>
    </location>
</feature>
<dbReference type="Pfam" id="PF00498">
    <property type="entry name" value="FHA"/>
    <property type="match status" value="1"/>
</dbReference>
<protein>
    <recommendedName>
        <fullName evidence="3">FHA domain-containing protein</fullName>
    </recommendedName>
</protein>
<dbReference type="PANTHER" id="PTHR15715">
    <property type="entry name" value="CENTROSOMAL PROTEIN OF 170 KDA"/>
    <property type="match status" value="1"/>
</dbReference>
<evidence type="ECO:0000259" key="3">
    <source>
        <dbReference type="PROSITE" id="PS50006"/>
    </source>
</evidence>
<dbReference type="InterPro" id="IPR000253">
    <property type="entry name" value="FHA_dom"/>
</dbReference>
<keyword evidence="2" id="KW-0472">Membrane</keyword>
<comment type="caution">
    <text evidence="4">The sequence shown here is derived from an EMBL/GenBank/DDBJ whole genome shotgun (WGS) entry which is preliminary data.</text>
</comment>
<dbReference type="PROSITE" id="PS50006">
    <property type="entry name" value="FHA_DOMAIN"/>
    <property type="match status" value="1"/>
</dbReference>
<dbReference type="OrthoDB" id="4096268at2759"/>
<reference evidence="4 5" key="1">
    <citation type="submission" date="2019-06" db="EMBL/GenBank/DDBJ databases">
        <title>Genome Sequence of the Brown Rot Fungal Pathogen Monilinia laxa.</title>
        <authorList>
            <person name="De Miccolis Angelini R.M."/>
            <person name="Landi L."/>
            <person name="Abate D."/>
            <person name="Pollastro S."/>
            <person name="Romanazzi G."/>
            <person name="Faretra F."/>
        </authorList>
    </citation>
    <scope>NUCLEOTIDE SEQUENCE [LARGE SCALE GENOMIC DNA]</scope>
    <source>
        <strain evidence="4 5">Mlax316</strain>
    </source>
</reference>
<feature type="compositionally biased region" description="Acidic residues" evidence="1">
    <location>
        <begin position="153"/>
        <end position="163"/>
    </location>
</feature>
<feature type="domain" description="FHA" evidence="3">
    <location>
        <begin position="41"/>
        <end position="102"/>
    </location>
</feature>
<dbReference type="InterPro" id="IPR008984">
    <property type="entry name" value="SMAD_FHA_dom_sf"/>
</dbReference>
<dbReference type="PANTHER" id="PTHR15715:SF48">
    <property type="entry name" value="FHA DOMAIN-CONTAINING PROTEIN"/>
    <property type="match status" value="1"/>
</dbReference>
<accession>A0A5N6KC51</accession>
<feature type="region of interest" description="Disordered" evidence="1">
    <location>
        <begin position="453"/>
        <end position="486"/>
    </location>
</feature>
<feature type="region of interest" description="Disordered" evidence="1">
    <location>
        <begin position="409"/>
        <end position="434"/>
    </location>
</feature>